<accession>F3GNR8</accession>
<dbReference type="PANTHER" id="PTHR42804">
    <property type="entry name" value="ALDEHYDE DEHYDROGENASE"/>
    <property type="match status" value="1"/>
</dbReference>
<sequence length="63" mass="7083">HWQDLEQARAVASRIRAGQVHLNYPAWNPMAPFGGYKRSGNGREYGVQGFEEYLETKAIVGFG</sequence>
<name>F3GNR8_PSESJ</name>
<reference evidence="4 5" key="1">
    <citation type="journal article" date="2011" name="PLoS Pathog.">
        <title>Dynamic evolution of pathogenicity revealed by sequencing and comparative genomics of 19 Pseudomonas syringae isolates.</title>
        <authorList>
            <person name="Baltrus D.A."/>
            <person name="Nishimura M.T."/>
            <person name="Romanchuk A."/>
            <person name="Chang J.H."/>
            <person name="Mukhtar M.S."/>
            <person name="Cherkis K."/>
            <person name="Roach J."/>
            <person name="Grant S.R."/>
            <person name="Jones C.D."/>
            <person name="Dangl J.L."/>
        </authorList>
    </citation>
    <scope>NUCLEOTIDE SEQUENCE [LARGE SCALE GENOMIC DNA]</scope>
    <source>
        <strain evidence="4 5">1704B</strain>
    </source>
</reference>
<keyword evidence="5" id="KW-1185">Reference proteome</keyword>
<comment type="similarity">
    <text evidence="1">Belongs to the aldehyde dehydrogenase family.</text>
</comment>
<dbReference type="Gene3D" id="3.40.605.10">
    <property type="entry name" value="Aldehyde Dehydrogenase, Chain A, domain 1"/>
    <property type="match status" value="1"/>
</dbReference>
<dbReference type="InterPro" id="IPR015590">
    <property type="entry name" value="Aldehyde_DH_dom"/>
</dbReference>
<protein>
    <submittedName>
        <fullName evidence="4">Aldehyde dehydrogenase</fullName>
    </submittedName>
</protein>
<evidence type="ECO:0000256" key="1">
    <source>
        <dbReference type="ARBA" id="ARBA00009986"/>
    </source>
</evidence>
<evidence type="ECO:0000313" key="4">
    <source>
        <dbReference type="EMBL" id="EGH48721.1"/>
    </source>
</evidence>
<organism evidence="4 5">
    <name type="scientific">Pseudomonas syringae pv. pisi str. 1704B</name>
    <dbReference type="NCBI Taxonomy" id="629263"/>
    <lineage>
        <taxon>Bacteria</taxon>
        <taxon>Pseudomonadati</taxon>
        <taxon>Pseudomonadota</taxon>
        <taxon>Gammaproteobacteria</taxon>
        <taxon>Pseudomonadales</taxon>
        <taxon>Pseudomonadaceae</taxon>
        <taxon>Pseudomonas</taxon>
        <taxon>Pseudomonas syringae</taxon>
    </lineage>
</organism>
<evidence type="ECO:0000313" key="5">
    <source>
        <dbReference type="Proteomes" id="UP000004986"/>
    </source>
</evidence>
<keyword evidence="2" id="KW-0560">Oxidoreductase</keyword>
<dbReference type="HOGENOM" id="CLU_2873155_0_0_6"/>
<dbReference type="Proteomes" id="UP000004986">
    <property type="component" value="Unassembled WGS sequence"/>
</dbReference>
<dbReference type="InterPro" id="IPR016163">
    <property type="entry name" value="Ald_DH_C"/>
</dbReference>
<dbReference type="PATRIC" id="fig|629263.4.peg.5949"/>
<dbReference type="AlphaFoldDB" id="F3GNR8"/>
<dbReference type="EMBL" id="AEAI01003409">
    <property type="protein sequence ID" value="EGH48721.1"/>
    <property type="molecule type" value="Genomic_DNA"/>
</dbReference>
<evidence type="ECO:0000259" key="3">
    <source>
        <dbReference type="Pfam" id="PF00171"/>
    </source>
</evidence>
<feature type="domain" description="Aldehyde dehydrogenase" evidence="3">
    <location>
        <begin position="3"/>
        <end position="59"/>
    </location>
</feature>
<dbReference type="InterPro" id="IPR016162">
    <property type="entry name" value="Ald_DH_N"/>
</dbReference>
<evidence type="ECO:0000256" key="2">
    <source>
        <dbReference type="ARBA" id="ARBA00023002"/>
    </source>
</evidence>
<comment type="caution">
    <text evidence="4">The sequence shown here is derived from an EMBL/GenBank/DDBJ whole genome shotgun (WGS) entry which is preliminary data.</text>
</comment>
<proteinExistence type="inferred from homology"/>
<dbReference type="InterPro" id="IPR016161">
    <property type="entry name" value="Ald_DH/histidinol_DH"/>
</dbReference>
<dbReference type="Pfam" id="PF00171">
    <property type="entry name" value="Aldedh"/>
    <property type="match status" value="1"/>
</dbReference>
<dbReference type="Gene3D" id="3.40.309.10">
    <property type="entry name" value="Aldehyde Dehydrogenase, Chain A, domain 2"/>
    <property type="match status" value="1"/>
</dbReference>
<dbReference type="GO" id="GO:0016620">
    <property type="term" value="F:oxidoreductase activity, acting on the aldehyde or oxo group of donors, NAD or NADP as acceptor"/>
    <property type="evidence" value="ECO:0007669"/>
    <property type="project" value="InterPro"/>
</dbReference>
<gene>
    <name evidence="4" type="ORF">PSYPI_42920</name>
</gene>
<dbReference type="PANTHER" id="PTHR42804:SF1">
    <property type="entry name" value="ALDEHYDE DEHYDROGENASE-RELATED"/>
    <property type="match status" value="1"/>
</dbReference>
<feature type="non-terminal residue" evidence="4">
    <location>
        <position position="1"/>
    </location>
</feature>
<dbReference type="SUPFAM" id="SSF53720">
    <property type="entry name" value="ALDH-like"/>
    <property type="match status" value="1"/>
</dbReference>